<keyword evidence="8" id="KW-0472">Membrane</keyword>
<evidence type="ECO:0000256" key="6">
    <source>
        <dbReference type="ARBA" id="ARBA00022777"/>
    </source>
</evidence>
<dbReference type="Proteomes" id="UP000054262">
    <property type="component" value="Unassembled WGS sequence"/>
</dbReference>
<evidence type="ECO:0000256" key="3">
    <source>
        <dbReference type="ARBA" id="ARBA00012438"/>
    </source>
</evidence>
<evidence type="ECO:0000259" key="11">
    <source>
        <dbReference type="PROSITE" id="PS50885"/>
    </source>
</evidence>
<evidence type="ECO:0000259" key="10">
    <source>
        <dbReference type="PROSITE" id="PS50112"/>
    </source>
</evidence>
<dbReference type="EMBL" id="AAUX01000001">
    <property type="protein sequence ID" value="EAV47130.1"/>
    <property type="molecule type" value="Genomic_DNA"/>
</dbReference>
<keyword evidence="5" id="KW-0808">Transferase</keyword>
<dbReference type="AlphaFoldDB" id="A0P6H0"/>
<evidence type="ECO:0000256" key="2">
    <source>
        <dbReference type="ARBA" id="ARBA00004370"/>
    </source>
</evidence>
<feature type="domain" description="HAMP" evidence="11">
    <location>
        <begin position="158"/>
        <end position="210"/>
    </location>
</feature>
<dbReference type="GO" id="GO:0000155">
    <property type="term" value="F:phosphorelay sensor kinase activity"/>
    <property type="evidence" value="ECO:0007669"/>
    <property type="project" value="InterPro"/>
</dbReference>
<dbReference type="InterPro" id="IPR036890">
    <property type="entry name" value="HATPase_C_sf"/>
</dbReference>
<feature type="transmembrane region" description="Helical" evidence="8">
    <location>
        <begin position="138"/>
        <end position="157"/>
    </location>
</feature>
<dbReference type="SUPFAM" id="SSF55785">
    <property type="entry name" value="PYP-like sensor domain (PAS domain)"/>
    <property type="match status" value="1"/>
</dbReference>
<dbReference type="InterPro" id="IPR035965">
    <property type="entry name" value="PAS-like_dom_sf"/>
</dbReference>
<evidence type="ECO:0000313" key="13">
    <source>
        <dbReference type="Proteomes" id="UP000054262"/>
    </source>
</evidence>
<dbReference type="Gene3D" id="6.10.340.10">
    <property type="match status" value="1"/>
</dbReference>
<evidence type="ECO:0000256" key="4">
    <source>
        <dbReference type="ARBA" id="ARBA00022553"/>
    </source>
</evidence>
<evidence type="ECO:0000256" key="8">
    <source>
        <dbReference type="SAM" id="Phobius"/>
    </source>
</evidence>
<keyword evidence="4" id="KW-0597">Phosphoprotein</keyword>
<keyword evidence="7" id="KW-0902">Two-component regulatory system</keyword>
<comment type="subcellular location">
    <subcellularLocation>
        <location evidence="2">Membrane</location>
    </subcellularLocation>
</comment>
<comment type="caution">
    <text evidence="12">The sequence shown here is derived from an EMBL/GenBank/DDBJ whole genome shotgun (WGS) entry which is preliminary data.</text>
</comment>
<dbReference type="InterPro" id="IPR011712">
    <property type="entry name" value="Sig_transdc_His_kin_sub3_dim/P"/>
</dbReference>
<keyword evidence="8" id="KW-0812">Transmembrane</keyword>
<evidence type="ECO:0000259" key="9">
    <source>
        <dbReference type="PROSITE" id="PS50109"/>
    </source>
</evidence>
<dbReference type="InterPro" id="IPR050482">
    <property type="entry name" value="Sensor_HK_TwoCompSys"/>
</dbReference>
<dbReference type="CDD" id="cd00130">
    <property type="entry name" value="PAS"/>
    <property type="match status" value="1"/>
</dbReference>
<gene>
    <name evidence="12" type="ORF">MB2181_03615</name>
</gene>
<dbReference type="GO" id="GO:0046983">
    <property type="term" value="F:protein dimerization activity"/>
    <property type="evidence" value="ECO:0007669"/>
    <property type="project" value="InterPro"/>
</dbReference>
<name>A0P6H0_9PROT</name>
<dbReference type="CDD" id="cd16917">
    <property type="entry name" value="HATPase_UhpB-NarQ-NarX-like"/>
    <property type="match status" value="1"/>
</dbReference>
<evidence type="ECO:0000256" key="7">
    <source>
        <dbReference type="ARBA" id="ARBA00023012"/>
    </source>
</evidence>
<organism evidence="12 13">
    <name type="scientific">Methylophilales bacterium HTCC2181</name>
    <dbReference type="NCBI Taxonomy" id="383631"/>
    <lineage>
        <taxon>Bacteria</taxon>
        <taxon>Pseudomonadati</taxon>
        <taxon>Pseudomonadota</taxon>
        <taxon>Betaproteobacteria</taxon>
        <taxon>Nitrosomonadales</taxon>
        <taxon>OM43 clade</taxon>
    </lineage>
</organism>
<keyword evidence="8" id="KW-1133">Transmembrane helix</keyword>
<keyword evidence="6" id="KW-0418">Kinase</keyword>
<dbReference type="Pfam" id="PF13426">
    <property type="entry name" value="PAS_9"/>
    <property type="match status" value="1"/>
</dbReference>
<dbReference type="Pfam" id="PF00672">
    <property type="entry name" value="HAMP"/>
    <property type="match status" value="1"/>
</dbReference>
<dbReference type="Gene3D" id="3.30.565.10">
    <property type="entry name" value="Histidine kinase-like ATPase, C-terminal domain"/>
    <property type="match status" value="1"/>
</dbReference>
<dbReference type="PANTHER" id="PTHR24421:SF58">
    <property type="entry name" value="SIGNAL TRANSDUCTION HISTIDINE-PROTEIN KINASE_PHOSPHATASE UHPB"/>
    <property type="match status" value="1"/>
</dbReference>
<comment type="catalytic activity">
    <reaction evidence="1">
        <text>ATP + protein L-histidine = ADP + protein N-phospho-L-histidine.</text>
        <dbReference type="EC" id="2.7.13.3"/>
    </reaction>
</comment>
<evidence type="ECO:0000256" key="1">
    <source>
        <dbReference type="ARBA" id="ARBA00000085"/>
    </source>
</evidence>
<accession>A0P6H0</accession>
<dbReference type="SMART" id="SM00091">
    <property type="entry name" value="PAS"/>
    <property type="match status" value="1"/>
</dbReference>
<feature type="domain" description="PAS" evidence="10">
    <location>
        <begin position="211"/>
        <end position="266"/>
    </location>
</feature>
<dbReference type="PROSITE" id="PS50885">
    <property type="entry name" value="HAMP"/>
    <property type="match status" value="1"/>
</dbReference>
<dbReference type="SMART" id="SM00387">
    <property type="entry name" value="HATPase_c"/>
    <property type="match status" value="1"/>
</dbReference>
<dbReference type="PANTHER" id="PTHR24421">
    <property type="entry name" value="NITRATE/NITRITE SENSOR PROTEIN NARX-RELATED"/>
    <property type="match status" value="1"/>
</dbReference>
<dbReference type="Gene3D" id="3.30.450.20">
    <property type="entry name" value="PAS domain"/>
    <property type="match status" value="1"/>
</dbReference>
<reference evidence="12 13" key="1">
    <citation type="submission" date="2006-11" db="EMBL/GenBank/DDBJ databases">
        <authorList>
            <person name="Giovannoni S."/>
            <person name="Vergin K."/>
            <person name="Ferriera S."/>
            <person name="Johnson J."/>
            <person name="Kravitz S."/>
            <person name="Beeson K."/>
            <person name="Sutton G."/>
            <person name="Rogers Y.-H."/>
            <person name="Friedman R."/>
            <person name="Frazier M."/>
            <person name="Venter J.C."/>
        </authorList>
    </citation>
    <scope>NUCLEOTIDE SEQUENCE [LARGE SCALE GENOMIC DNA]</scope>
    <source>
        <strain evidence="12 13">HTCC2181</strain>
    </source>
</reference>
<dbReference type="InterPro" id="IPR005467">
    <property type="entry name" value="His_kinase_dom"/>
</dbReference>
<dbReference type="EC" id="2.7.13.3" evidence="3"/>
<dbReference type="Pfam" id="PF02518">
    <property type="entry name" value="HATPase_c"/>
    <property type="match status" value="1"/>
</dbReference>
<dbReference type="SUPFAM" id="SSF55874">
    <property type="entry name" value="ATPase domain of HSP90 chaperone/DNA topoisomerase II/histidine kinase"/>
    <property type="match status" value="1"/>
</dbReference>
<dbReference type="Gene3D" id="1.20.5.1930">
    <property type="match status" value="1"/>
</dbReference>
<dbReference type="InterPro" id="IPR003660">
    <property type="entry name" value="HAMP_dom"/>
</dbReference>
<evidence type="ECO:0000313" key="12">
    <source>
        <dbReference type="EMBL" id="EAV47130.1"/>
    </source>
</evidence>
<sequence length="555" mass="62432">MMMFTIVLSIVLILASKQSIEEGVEGANKVTLQLLDSVIMSSVQNPEWGDTHLVMQRFLEDLGHVRSNRISLYDLQGTLLYKSPPSTYRLNTNPPNWFIKFLAPPNNVNTRLIRFGRLIVETNPIGTIKEAWVEMSRLFFITIVFLIALNIFVYFLLGRWLQPINPMLKAIEKMGKGKLSIRLPQFKLPEFNSISTNFNRMGESLELSIKENQTLASIAEQTADAIIMQDKDNKISFWNHSAELMFGFNRADALGRPIDIIFPKDRKKNHTETFLSGVRGKGLSNFEAQGVTKKANLIDISISSSSLKDQKTKRFIGNILSIRDISEKIIAEQSQKELRRNRELTAIIQGHIEDERRSLARELHDELGQYVSAVKIFAQNIINRSKGKDKNIEESALSVTSAANQIYDGMHSIIRQLRPGSLDNLGLAETLKDMVSGWRSQHSAINIDLLVGESLGHLGEAISINVYRIIQEAMNNCLKHAEAKNISISLDNKKKQLALVFKDDGVGFDTTLLAKTKQFGLIGMQERVKSLNGIFSIKSNPNKGTLINITIPLDN</sequence>
<dbReference type="PROSITE" id="PS50109">
    <property type="entry name" value="HIS_KIN"/>
    <property type="match status" value="1"/>
</dbReference>
<dbReference type="InterPro" id="IPR003594">
    <property type="entry name" value="HATPase_dom"/>
</dbReference>
<feature type="domain" description="Histidine kinase" evidence="9">
    <location>
        <begin position="358"/>
        <end position="555"/>
    </location>
</feature>
<dbReference type="GO" id="GO:0016020">
    <property type="term" value="C:membrane"/>
    <property type="evidence" value="ECO:0007669"/>
    <property type="project" value="UniProtKB-SubCell"/>
</dbReference>
<keyword evidence="13" id="KW-1185">Reference proteome</keyword>
<proteinExistence type="predicted"/>
<dbReference type="CDD" id="cd06225">
    <property type="entry name" value="HAMP"/>
    <property type="match status" value="1"/>
</dbReference>
<protein>
    <recommendedName>
        <fullName evidence="3">histidine kinase</fullName>
        <ecNumber evidence="3">2.7.13.3</ecNumber>
    </recommendedName>
</protein>
<dbReference type="SMART" id="SM00304">
    <property type="entry name" value="HAMP"/>
    <property type="match status" value="1"/>
</dbReference>
<evidence type="ECO:0000256" key="5">
    <source>
        <dbReference type="ARBA" id="ARBA00022679"/>
    </source>
</evidence>
<dbReference type="PROSITE" id="PS50112">
    <property type="entry name" value="PAS"/>
    <property type="match status" value="1"/>
</dbReference>
<dbReference type="NCBIfam" id="TIGR00229">
    <property type="entry name" value="sensory_box"/>
    <property type="match status" value="1"/>
</dbReference>
<dbReference type="InterPro" id="IPR000014">
    <property type="entry name" value="PAS"/>
</dbReference>
<dbReference type="Pfam" id="PF07730">
    <property type="entry name" value="HisKA_3"/>
    <property type="match status" value="1"/>
</dbReference>